<organism evidence="2 3">
    <name type="scientific">Fluviicola taffensis (strain DSM 16823 / NCIMB 13979 / RW262)</name>
    <dbReference type="NCBI Taxonomy" id="755732"/>
    <lineage>
        <taxon>Bacteria</taxon>
        <taxon>Pseudomonadati</taxon>
        <taxon>Bacteroidota</taxon>
        <taxon>Flavobacteriia</taxon>
        <taxon>Flavobacteriales</taxon>
        <taxon>Crocinitomicaceae</taxon>
        <taxon>Fluviicola</taxon>
    </lineage>
</organism>
<feature type="chain" id="PRO_5003278425" evidence="1">
    <location>
        <begin position="20"/>
        <end position="108"/>
    </location>
</feature>
<keyword evidence="3" id="KW-1185">Reference proteome</keyword>
<dbReference type="EMBL" id="CP002542">
    <property type="protein sequence ID" value="AEA42683.1"/>
    <property type="molecule type" value="Genomic_DNA"/>
</dbReference>
<sequence precursor="true">MKNLLLIITLLFTSNIGFTQNNYSPNKEQLMLRNNRANEVITMLHILSETYKMKTSKYGDNIPTQLSQYYHQVNIELEKCYRYNLENETTWIQVRDFYIKHKNTMMSW</sequence>
<dbReference type="HOGENOM" id="CLU_2193114_0_0_10"/>
<accession>F2IHC8</accession>
<dbReference type="STRING" id="755732.Fluta_0679"/>
<dbReference type="AlphaFoldDB" id="F2IHC8"/>
<name>F2IHC8_FLUTR</name>
<protein>
    <submittedName>
        <fullName evidence="2">Uncharacterized protein</fullName>
    </submittedName>
</protein>
<evidence type="ECO:0000256" key="1">
    <source>
        <dbReference type="SAM" id="SignalP"/>
    </source>
</evidence>
<gene>
    <name evidence="2" type="ordered locus">Fluta_0679</name>
</gene>
<dbReference type="KEGG" id="fte:Fluta_0679"/>
<dbReference type="RefSeq" id="WP_013685455.1">
    <property type="nucleotide sequence ID" value="NC_015321.1"/>
</dbReference>
<evidence type="ECO:0000313" key="3">
    <source>
        <dbReference type="Proteomes" id="UP000007463"/>
    </source>
</evidence>
<reference evidence="3" key="2">
    <citation type="submission" date="2011-02" db="EMBL/GenBank/DDBJ databases">
        <title>The complete genome of Fluviicola taffensis DSM 16823.</title>
        <authorList>
            <consortium name="US DOE Joint Genome Institute (JGI-PGF)"/>
            <person name="Lucas S."/>
            <person name="Copeland A."/>
            <person name="Lapidus A."/>
            <person name="Bruce D."/>
            <person name="Goodwin L."/>
            <person name="Pitluck S."/>
            <person name="Kyrpides N."/>
            <person name="Mavromatis K."/>
            <person name="Ivanova N."/>
            <person name="Mikhailova N."/>
            <person name="Pagani I."/>
            <person name="Chertkov O."/>
            <person name="Detter J.C."/>
            <person name="Han C."/>
            <person name="Tapia R."/>
            <person name="Land M."/>
            <person name="Hauser L."/>
            <person name="Markowitz V."/>
            <person name="Cheng J.-F."/>
            <person name="Hugenholtz P."/>
            <person name="Woyke T."/>
            <person name="Wu D."/>
            <person name="Tindall B."/>
            <person name="Pomrenke H.G."/>
            <person name="Brambilla E."/>
            <person name="Klenk H.-P."/>
            <person name="Eisen J.A."/>
        </authorList>
    </citation>
    <scope>NUCLEOTIDE SEQUENCE [LARGE SCALE GENOMIC DNA]</scope>
    <source>
        <strain evidence="3">DSM 16823 / RW262 / RW262</strain>
    </source>
</reference>
<reference evidence="2 3" key="1">
    <citation type="journal article" date="2011" name="Stand. Genomic Sci.">
        <title>Complete genome sequence of the gliding freshwater bacterium Fluviicola taffensis type strain (RW262).</title>
        <authorList>
            <person name="Woyke T."/>
            <person name="Chertkov O."/>
            <person name="Lapidus A."/>
            <person name="Nolan M."/>
            <person name="Lucas S."/>
            <person name="Del Rio T.G."/>
            <person name="Tice H."/>
            <person name="Cheng J.F."/>
            <person name="Tapia R."/>
            <person name="Han C."/>
            <person name="Goodwin L."/>
            <person name="Pitluck S."/>
            <person name="Liolios K."/>
            <person name="Pagani I."/>
            <person name="Ivanova N."/>
            <person name="Huntemann M."/>
            <person name="Mavromatis K."/>
            <person name="Mikhailova N."/>
            <person name="Pati A."/>
            <person name="Chen A."/>
            <person name="Palaniappan K."/>
            <person name="Land M."/>
            <person name="Hauser L."/>
            <person name="Brambilla E.M."/>
            <person name="Rohde M."/>
            <person name="Mwirichia R."/>
            <person name="Sikorski J."/>
            <person name="Tindall B.J."/>
            <person name="Goker M."/>
            <person name="Bristow J."/>
            <person name="Eisen J.A."/>
            <person name="Markowitz V."/>
            <person name="Hugenholtz P."/>
            <person name="Klenk H.P."/>
            <person name="Kyrpides N.C."/>
        </authorList>
    </citation>
    <scope>NUCLEOTIDE SEQUENCE [LARGE SCALE GENOMIC DNA]</scope>
    <source>
        <strain evidence="3">DSM 16823 / RW262 / RW262</strain>
    </source>
</reference>
<dbReference type="Proteomes" id="UP000007463">
    <property type="component" value="Chromosome"/>
</dbReference>
<feature type="signal peptide" evidence="1">
    <location>
        <begin position="1"/>
        <end position="19"/>
    </location>
</feature>
<proteinExistence type="predicted"/>
<evidence type="ECO:0000313" key="2">
    <source>
        <dbReference type="EMBL" id="AEA42683.1"/>
    </source>
</evidence>
<keyword evidence="1" id="KW-0732">Signal</keyword>